<accession>A0A841EAM6</accession>
<dbReference type="AlphaFoldDB" id="A0A841EAM6"/>
<evidence type="ECO:0000313" key="1">
    <source>
        <dbReference type="EMBL" id="MBB6000175.1"/>
    </source>
</evidence>
<reference evidence="1 2" key="1">
    <citation type="submission" date="2020-08" db="EMBL/GenBank/DDBJ databases">
        <title>Sequencing the genomes of 1000 actinobacteria strains.</title>
        <authorList>
            <person name="Klenk H.-P."/>
        </authorList>
    </citation>
    <scope>NUCLEOTIDE SEQUENCE [LARGE SCALE GENOMIC DNA]</scope>
    <source>
        <strain evidence="1 2">DSM 44593</strain>
    </source>
</reference>
<sequence>MKQRLRRRRHLLPGASVADELNHLRARYPDRLVHWHVATPSSPGGWHSRSTALAAPEFQELGISVCMSAPSATGLANRLAAQDAISAGLATAMNLGADPSAETDGLETVRSELAPLAHELVQRLRVRGSLRTPPHT</sequence>
<proteinExistence type="predicted"/>
<dbReference type="RefSeq" id="WP_184637426.1">
    <property type="nucleotide sequence ID" value="NZ_BAABKT010000029.1"/>
</dbReference>
<comment type="caution">
    <text evidence="1">The sequence shown here is derived from an EMBL/GenBank/DDBJ whole genome shotgun (WGS) entry which is preliminary data.</text>
</comment>
<gene>
    <name evidence="1" type="ORF">HNR25_003926</name>
</gene>
<dbReference type="Proteomes" id="UP000578077">
    <property type="component" value="Unassembled WGS sequence"/>
</dbReference>
<evidence type="ECO:0000313" key="2">
    <source>
        <dbReference type="Proteomes" id="UP000578077"/>
    </source>
</evidence>
<dbReference type="EMBL" id="JACHLY010000001">
    <property type="protein sequence ID" value="MBB6000175.1"/>
    <property type="molecule type" value="Genomic_DNA"/>
</dbReference>
<organism evidence="1 2">
    <name type="scientific">Streptomonospora salina</name>
    <dbReference type="NCBI Taxonomy" id="104205"/>
    <lineage>
        <taxon>Bacteria</taxon>
        <taxon>Bacillati</taxon>
        <taxon>Actinomycetota</taxon>
        <taxon>Actinomycetes</taxon>
        <taxon>Streptosporangiales</taxon>
        <taxon>Nocardiopsidaceae</taxon>
        <taxon>Streptomonospora</taxon>
    </lineage>
</organism>
<name>A0A841EAM6_9ACTN</name>
<keyword evidence="2" id="KW-1185">Reference proteome</keyword>
<protein>
    <submittedName>
        <fullName evidence="1">Uncharacterized protein</fullName>
    </submittedName>
</protein>